<comment type="catalytic activity">
    <reaction evidence="5">
        <text>4-phospho-D-erythronate + NAD(+) = (R)-3-hydroxy-2-oxo-4-phosphooxybutanoate + NADH + H(+)</text>
        <dbReference type="Rhea" id="RHEA:18829"/>
        <dbReference type="ChEBI" id="CHEBI:15378"/>
        <dbReference type="ChEBI" id="CHEBI:57540"/>
        <dbReference type="ChEBI" id="CHEBI:57945"/>
        <dbReference type="ChEBI" id="CHEBI:58538"/>
        <dbReference type="ChEBI" id="CHEBI:58766"/>
        <dbReference type="EC" id="1.1.1.290"/>
    </reaction>
</comment>
<dbReference type="GO" id="GO:0051287">
    <property type="term" value="F:NAD binding"/>
    <property type="evidence" value="ECO:0007669"/>
    <property type="project" value="InterPro"/>
</dbReference>
<dbReference type="InterPro" id="IPR029753">
    <property type="entry name" value="D-isomer_DH_CS"/>
</dbReference>
<comment type="function">
    <text evidence="5">Catalyzes the oxidation of erythronate-4-phosphate to 3-hydroxy-2-oxo-4-phosphonooxybutanoate.</text>
</comment>
<evidence type="ECO:0000259" key="7">
    <source>
        <dbReference type="Pfam" id="PF02826"/>
    </source>
</evidence>
<dbReference type="GO" id="GO:0033711">
    <property type="term" value="F:4-phosphoerythronate dehydrogenase activity"/>
    <property type="evidence" value="ECO:0007669"/>
    <property type="project" value="UniProtKB-EC"/>
</dbReference>
<feature type="active site" evidence="5">
    <location>
        <position position="203"/>
    </location>
</feature>
<dbReference type="Gene3D" id="3.40.50.720">
    <property type="entry name" value="NAD(P)-binding Rossmann-like Domain"/>
    <property type="match status" value="2"/>
</dbReference>
<evidence type="ECO:0000313" key="8">
    <source>
        <dbReference type="EMBL" id="SEA77676.1"/>
    </source>
</evidence>
<dbReference type="PROSITE" id="PS00671">
    <property type="entry name" value="D_2_HYDROXYACID_DH_3"/>
    <property type="match status" value="1"/>
</dbReference>
<evidence type="ECO:0000256" key="2">
    <source>
        <dbReference type="ARBA" id="ARBA00023002"/>
    </source>
</evidence>
<dbReference type="InterPro" id="IPR036291">
    <property type="entry name" value="NAD(P)-bd_dom_sf"/>
</dbReference>
<comment type="subunit">
    <text evidence="5">Homodimer.</text>
</comment>
<dbReference type="UniPathway" id="UPA00244">
    <property type="reaction ID" value="UER00310"/>
</dbReference>
<feature type="binding site" evidence="5">
    <location>
        <position position="222"/>
    </location>
    <ligand>
        <name>NAD(+)</name>
        <dbReference type="ChEBI" id="CHEBI:57540"/>
    </ligand>
</feature>
<reference evidence="8 9" key="1">
    <citation type="submission" date="2016-10" db="EMBL/GenBank/DDBJ databases">
        <authorList>
            <person name="de Groot N.N."/>
        </authorList>
    </citation>
    <scope>NUCLEOTIDE SEQUENCE [LARGE SCALE GENOMIC DNA]</scope>
    <source>
        <strain evidence="8 9">DSM 25383</strain>
    </source>
</reference>
<comment type="similarity">
    <text evidence="5">Belongs to the D-isomer specific 2-hydroxyacid dehydrogenase family. PdxB subfamily.</text>
</comment>
<keyword evidence="3 5" id="KW-0520">NAD</keyword>
<keyword evidence="1 5" id="KW-0963">Cytoplasm</keyword>
<dbReference type="RefSeq" id="WP_010266662.1">
    <property type="nucleotide sequence ID" value="NZ_CAEG01000021.1"/>
</dbReference>
<dbReference type="STRING" id="1033731.SAMN05444145_10691"/>
<comment type="pathway">
    <text evidence="5">Cofactor biosynthesis; pyridoxine 5'-phosphate biosynthesis; pyridoxine 5'-phosphate from D-erythrose 4-phosphate: step 2/5.</text>
</comment>
<comment type="subcellular location">
    <subcellularLocation>
        <location evidence="5">Cytoplasm</location>
    </subcellularLocation>
</comment>
<feature type="domain" description="D-isomer specific 2-hydroxyacid dehydrogenase NAD-binding" evidence="7">
    <location>
        <begin position="107"/>
        <end position="246"/>
    </location>
</feature>
<feature type="binding site" evidence="5">
    <location>
        <position position="146"/>
    </location>
    <ligand>
        <name>NAD(+)</name>
        <dbReference type="ChEBI" id="CHEBI:57540"/>
    </ligand>
</feature>
<evidence type="ECO:0000256" key="4">
    <source>
        <dbReference type="ARBA" id="ARBA00023096"/>
    </source>
</evidence>
<comment type="caution">
    <text evidence="5">Lacks conserved residue(s) required for the propagation of feature annotation.</text>
</comment>
<dbReference type="EMBL" id="FNRI01000006">
    <property type="protein sequence ID" value="SEA77676.1"/>
    <property type="molecule type" value="Genomic_DNA"/>
</dbReference>
<name>A0A1H4DYH6_9BACT</name>
<feature type="domain" description="D-isomer specific 2-hydroxyacid dehydrogenase catalytic" evidence="6">
    <location>
        <begin position="32"/>
        <end position="261"/>
    </location>
</feature>
<dbReference type="CDD" id="cd12158">
    <property type="entry name" value="ErythrP_dh"/>
    <property type="match status" value="1"/>
</dbReference>
<organism evidence="8 9">
    <name type="scientific">Alistipes timonensis JC136</name>
    <dbReference type="NCBI Taxonomy" id="1033731"/>
    <lineage>
        <taxon>Bacteria</taxon>
        <taxon>Pseudomonadati</taxon>
        <taxon>Bacteroidota</taxon>
        <taxon>Bacteroidia</taxon>
        <taxon>Bacteroidales</taxon>
        <taxon>Rikenellaceae</taxon>
        <taxon>Alistipes</taxon>
    </lineage>
</organism>
<keyword evidence="9" id="KW-1185">Reference proteome</keyword>
<evidence type="ECO:0000256" key="5">
    <source>
        <dbReference type="HAMAP-Rule" id="MF_01825"/>
    </source>
</evidence>
<dbReference type="EC" id="1.1.1.290" evidence="5"/>
<dbReference type="GO" id="GO:0030267">
    <property type="term" value="F:glyoxylate reductase (NADPH) activity"/>
    <property type="evidence" value="ECO:0007669"/>
    <property type="project" value="TreeGrafter"/>
</dbReference>
<feature type="binding site" evidence="5">
    <location>
        <position position="66"/>
    </location>
    <ligand>
        <name>substrate</name>
    </ligand>
</feature>
<feature type="active site" evidence="5">
    <location>
        <position position="227"/>
    </location>
</feature>
<feature type="binding site" evidence="5">
    <location>
        <position position="248"/>
    </location>
    <ligand>
        <name>substrate</name>
    </ligand>
</feature>
<dbReference type="InterPro" id="IPR006140">
    <property type="entry name" value="D-isomer_DH_NAD-bd"/>
</dbReference>
<gene>
    <name evidence="5" type="primary">pdxB</name>
    <name evidence="8" type="ORF">SAMN05444145_10691</name>
</gene>
<keyword evidence="2 5" id="KW-0560">Oxidoreductase</keyword>
<dbReference type="PANTHER" id="PTHR10996">
    <property type="entry name" value="2-HYDROXYACID DEHYDROGENASE-RELATED"/>
    <property type="match status" value="1"/>
</dbReference>
<feature type="binding site" evidence="5">
    <location>
        <position position="45"/>
    </location>
    <ligand>
        <name>substrate</name>
    </ligand>
</feature>
<accession>A0A1H4DYH6</accession>
<dbReference type="InterPro" id="IPR050223">
    <property type="entry name" value="D-isomer_2-hydroxyacid_DH"/>
</dbReference>
<sequence>MKIIADSAIPFLKGVLEPFAEVRYLPGKAISAADVRDADALLTRTRTRCDAALLAGSRVRLVATATIGFDHIDTAWCATHGITVTTAAGCNARGVLQWVAAVLAHLSRTQGWQPAARTLGIVGVGHVGSLVKAYAEAWGFRVLCCDPPREERERCGFLPLEEVAREADILTFHTPLDDTTRRMADERLFRQMKPGAILINSSRGEVVDGDALLRSGLRWVLDVWEHEPNLNPQLLEKALLATPHIAGYSEQGKANATAMSVAALARCFGLPLEGWYPPEASPSVPRPIAWQELCTTIGRIYDIEAESRRLKERPGDFESLRDRYAYRREYF</sequence>
<feature type="active site" description="Proton donor" evidence="5">
    <location>
        <position position="244"/>
    </location>
</feature>
<keyword evidence="4 5" id="KW-0664">Pyridoxine biosynthesis</keyword>
<dbReference type="GO" id="GO:0008615">
    <property type="term" value="P:pyridoxine biosynthetic process"/>
    <property type="evidence" value="ECO:0007669"/>
    <property type="project" value="UniProtKB-UniRule"/>
</dbReference>
<evidence type="ECO:0000256" key="3">
    <source>
        <dbReference type="ARBA" id="ARBA00023027"/>
    </source>
</evidence>
<dbReference type="Pfam" id="PF02826">
    <property type="entry name" value="2-Hacid_dh_C"/>
    <property type="match status" value="1"/>
</dbReference>
<evidence type="ECO:0000313" key="9">
    <source>
        <dbReference type="Proteomes" id="UP000183253"/>
    </source>
</evidence>
<dbReference type="PROSITE" id="PS00065">
    <property type="entry name" value="D_2_HYDROXYACID_DH_1"/>
    <property type="match status" value="1"/>
</dbReference>
<dbReference type="InterPro" id="IPR020921">
    <property type="entry name" value="Erythronate-4-P_DHase"/>
</dbReference>
<dbReference type="HAMAP" id="MF_01825">
    <property type="entry name" value="PdxB"/>
    <property type="match status" value="1"/>
</dbReference>
<dbReference type="SUPFAM" id="SSF52283">
    <property type="entry name" value="Formate/glycerate dehydrogenase catalytic domain-like"/>
    <property type="match status" value="1"/>
</dbReference>
<dbReference type="GO" id="GO:0005829">
    <property type="term" value="C:cytosol"/>
    <property type="evidence" value="ECO:0007669"/>
    <property type="project" value="TreeGrafter"/>
</dbReference>
<dbReference type="PANTHER" id="PTHR10996:SF178">
    <property type="entry name" value="2-HYDROXYACID DEHYDROGENASE YGL185C-RELATED"/>
    <property type="match status" value="1"/>
</dbReference>
<dbReference type="AlphaFoldDB" id="A0A1H4DYH6"/>
<dbReference type="SUPFAM" id="SSF51735">
    <property type="entry name" value="NAD(P)-binding Rossmann-fold domains"/>
    <property type="match status" value="1"/>
</dbReference>
<dbReference type="Proteomes" id="UP000183253">
    <property type="component" value="Unassembled WGS sequence"/>
</dbReference>
<dbReference type="OrthoDB" id="1522997at2"/>
<feature type="binding site" evidence="5">
    <location>
        <position position="247"/>
    </location>
    <ligand>
        <name>NAD(+)</name>
        <dbReference type="ChEBI" id="CHEBI:57540"/>
    </ligand>
</feature>
<dbReference type="InterPro" id="IPR029752">
    <property type="entry name" value="D-isomer_DH_CS1"/>
</dbReference>
<dbReference type="InterPro" id="IPR006139">
    <property type="entry name" value="D-isomer_2_OHA_DH_cat_dom"/>
</dbReference>
<protein>
    <recommendedName>
        <fullName evidence="5">Erythronate-4-phosphate dehydrogenase</fullName>
        <ecNumber evidence="5">1.1.1.290</ecNumber>
    </recommendedName>
</protein>
<dbReference type="Pfam" id="PF00389">
    <property type="entry name" value="2-Hacid_dh"/>
    <property type="match status" value="1"/>
</dbReference>
<dbReference type="GO" id="GO:0016618">
    <property type="term" value="F:hydroxypyruvate reductase [NAD(P)H] activity"/>
    <property type="evidence" value="ECO:0007669"/>
    <property type="project" value="TreeGrafter"/>
</dbReference>
<proteinExistence type="inferred from homology"/>
<feature type="binding site" evidence="5">
    <location>
        <position position="174"/>
    </location>
    <ligand>
        <name>NAD(+)</name>
        <dbReference type="ChEBI" id="CHEBI:57540"/>
    </ligand>
</feature>
<evidence type="ECO:0000259" key="6">
    <source>
        <dbReference type="Pfam" id="PF00389"/>
    </source>
</evidence>
<evidence type="ECO:0000256" key="1">
    <source>
        <dbReference type="ARBA" id="ARBA00022490"/>
    </source>
</evidence>